<accession>A0AA86TPA9</accession>
<sequence length="97" mass="11425">MDNRQSCRWTQAEIDLFDQLVQKVGKNFKAIAEKFSNRSYAQVRSRYYNLQIKNNCSQDSKEMLNKNKVSPKQKAEEFKAESSHKSSGEFMSFNQFQ</sequence>
<evidence type="ECO:0000256" key="1">
    <source>
        <dbReference type="SAM" id="MobiDB-lite"/>
    </source>
</evidence>
<dbReference type="SUPFAM" id="SSF46689">
    <property type="entry name" value="Homeodomain-like"/>
    <property type="match status" value="1"/>
</dbReference>
<evidence type="ECO:0000313" key="4">
    <source>
        <dbReference type="EMBL" id="CAI9921897.1"/>
    </source>
</evidence>
<evidence type="ECO:0000313" key="5">
    <source>
        <dbReference type="EMBL" id="CAL6095988.1"/>
    </source>
</evidence>
<dbReference type="PROSITE" id="PS51294">
    <property type="entry name" value="HTH_MYB"/>
    <property type="match status" value="1"/>
</dbReference>
<dbReference type="InterPro" id="IPR017884">
    <property type="entry name" value="SANT_dom"/>
</dbReference>
<dbReference type="Proteomes" id="UP001642409">
    <property type="component" value="Unassembled WGS sequence"/>
</dbReference>
<evidence type="ECO:0000259" key="2">
    <source>
        <dbReference type="PROSITE" id="PS51293"/>
    </source>
</evidence>
<proteinExistence type="predicted"/>
<keyword evidence="6" id="KW-1185">Reference proteome</keyword>
<dbReference type="CDD" id="cd00167">
    <property type="entry name" value="SANT"/>
    <property type="match status" value="1"/>
</dbReference>
<reference evidence="4" key="1">
    <citation type="submission" date="2023-06" db="EMBL/GenBank/DDBJ databases">
        <authorList>
            <person name="Kurt Z."/>
        </authorList>
    </citation>
    <scope>NUCLEOTIDE SEQUENCE</scope>
</reference>
<dbReference type="InterPro" id="IPR009057">
    <property type="entry name" value="Homeodomain-like_sf"/>
</dbReference>
<dbReference type="Gene3D" id="1.10.10.60">
    <property type="entry name" value="Homeodomain-like"/>
    <property type="match status" value="1"/>
</dbReference>
<dbReference type="SMART" id="SM00717">
    <property type="entry name" value="SANT"/>
    <property type="match status" value="1"/>
</dbReference>
<dbReference type="InterPro" id="IPR001005">
    <property type="entry name" value="SANT/Myb"/>
</dbReference>
<gene>
    <name evidence="5" type="ORF">HINF_LOCUS68214</name>
    <name evidence="4" type="ORF">HINF_LOCUS9542</name>
</gene>
<protein>
    <submittedName>
        <fullName evidence="4">SANT/Myb domain</fullName>
    </submittedName>
    <submittedName>
        <fullName evidence="5">SANT/Myb_domain</fullName>
    </submittedName>
</protein>
<dbReference type="EMBL" id="CATOUU010000237">
    <property type="protein sequence ID" value="CAI9921897.1"/>
    <property type="molecule type" value="Genomic_DNA"/>
</dbReference>
<reference evidence="5 6" key="2">
    <citation type="submission" date="2024-07" db="EMBL/GenBank/DDBJ databases">
        <authorList>
            <person name="Akdeniz Z."/>
        </authorList>
    </citation>
    <scope>NUCLEOTIDE SEQUENCE [LARGE SCALE GENOMIC DNA]</scope>
</reference>
<dbReference type="InterPro" id="IPR017930">
    <property type="entry name" value="Myb_dom"/>
</dbReference>
<feature type="domain" description="HTH myb-type" evidence="3">
    <location>
        <begin position="1"/>
        <end position="55"/>
    </location>
</feature>
<feature type="compositionally biased region" description="Basic and acidic residues" evidence="1">
    <location>
        <begin position="73"/>
        <end position="87"/>
    </location>
</feature>
<evidence type="ECO:0000259" key="3">
    <source>
        <dbReference type="PROSITE" id="PS51294"/>
    </source>
</evidence>
<evidence type="ECO:0000313" key="6">
    <source>
        <dbReference type="Proteomes" id="UP001642409"/>
    </source>
</evidence>
<dbReference type="AlphaFoldDB" id="A0AA86TPA9"/>
<dbReference type="EMBL" id="CAXDID020000481">
    <property type="protein sequence ID" value="CAL6095988.1"/>
    <property type="molecule type" value="Genomic_DNA"/>
</dbReference>
<name>A0AA86TPA9_9EUKA</name>
<dbReference type="PROSITE" id="PS51293">
    <property type="entry name" value="SANT"/>
    <property type="match status" value="1"/>
</dbReference>
<organism evidence="4">
    <name type="scientific">Hexamita inflata</name>
    <dbReference type="NCBI Taxonomy" id="28002"/>
    <lineage>
        <taxon>Eukaryota</taxon>
        <taxon>Metamonada</taxon>
        <taxon>Diplomonadida</taxon>
        <taxon>Hexamitidae</taxon>
        <taxon>Hexamitinae</taxon>
        <taxon>Hexamita</taxon>
    </lineage>
</organism>
<feature type="region of interest" description="Disordered" evidence="1">
    <location>
        <begin position="61"/>
        <end position="97"/>
    </location>
</feature>
<feature type="domain" description="SANT" evidence="2">
    <location>
        <begin position="4"/>
        <end position="55"/>
    </location>
</feature>
<dbReference type="Pfam" id="PF00249">
    <property type="entry name" value="Myb_DNA-binding"/>
    <property type="match status" value="1"/>
</dbReference>
<comment type="caution">
    <text evidence="4">The sequence shown here is derived from an EMBL/GenBank/DDBJ whole genome shotgun (WGS) entry which is preliminary data.</text>
</comment>